<feature type="signal peptide" evidence="1">
    <location>
        <begin position="1"/>
        <end position="27"/>
    </location>
</feature>
<evidence type="ECO:0000313" key="2">
    <source>
        <dbReference type="EMBL" id="GAA4623152.1"/>
    </source>
</evidence>
<name>A0ABP8U7N8_9ACTN</name>
<reference evidence="3" key="1">
    <citation type="journal article" date="2019" name="Int. J. Syst. Evol. Microbiol.">
        <title>The Global Catalogue of Microorganisms (GCM) 10K type strain sequencing project: providing services to taxonomists for standard genome sequencing and annotation.</title>
        <authorList>
            <consortium name="The Broad Institute Genomics Platform"/>
            <consortium name="The Broad Institute Genome Sequencing Center for Infectious Disease"/>
            <person name="Wu L."/>
            <person name="Ma J."/>
        </authorList>
    </citation>
    <scope>NUCLEOTIDE SEQUENCE [LARGE SCALE GENOMIC DNA]</scope>
    <source>
        <strain evidence="3">JCM 17939</strain>
    </source>
</reference>
<sequence>MRHSNLVALGAMAALATAVAPTTPAGAKGPLPSPAGIAHRQDAAAATPAAAMIPTKRSVAIARARTWLTAWHGGPVPYSQTQYLGGWRTDCSGYVSMAWNLRNANGTPLNHNTDSMLRGGYGTPGPVVHPIGWGDLRPADAIGFLGAGSIGDAGHVMLFEGWANPGHTAYSVYEQSGDGGTHHRVHPITYNHYRPYRYNKILEG</sequence>
<comment type="caution">
    <text evidence="2">The sequence shown here is derived from an EMBL/GenBank/DDBJ whole genome shotgun (WGS) entry which is preliminary data.</text>
</comment>
<keyword evidence="3" id="KW-1185">Reference proteome</keyword>
<dbReference type="Gene3D" id="3.90.1720.10">
    <property type="entry name" value="endopeptidase domain like (from Nostoc punctiforme)"/>
    <property type="match status" value="1"/>
</dbReference>
<evidence type="ECO:0000313" key="3">
    <source>
        <dbReference type="Proteomes" id="UP001501442"/>
    </source>
</evidence>
<dbReference type="Proteomes" id="UP001501442">
    <property type="component" value="Unassembled WGS sequence"/>
</dbReference>
<dbReference type="SUPFAM" id="SSF54001">
    <property type="entry name" value="Cysteine proteinases"/>
    <property type="match status" value="1"/>
</dbReference>
<protein>
    <recommendedName>
        <fullName evidence="4">NlpC/P60 domain-containing protein</fullName>
    </recommendedName>
</protein>
<organism evidence="2 3">
    <name type="scientific">Actinoallomurus vinaceus</name>
    <dbReference type="NCBI Taxonomy" id="1080074"/>
    <lineage>
        <taxon>Bacteria</taxon>
        <taxon>Bacillati</taxon>
        <taxon>Actinomycetota</taxon>
        <taxon>Actinomycetes</taxon>
        <taxon>Streptosporangiales</taxon>
        <taxon>Thermomonosporaceae</taxon>
        <taxon>Actinoallomurus</taxon>
    </lineage>
</organism>
<accession>A0ABP8U7N8</accession>
<evidence type="ECO:0000256" key="1">
    <source>
        <dbReference type="SAM" id="SignalP"/>
    </source>
</evidence>
<dbReference type="InterPro" id="IPR038765">
    <property type="entry name" value="Papain-like_cys_pep_sf"/>
</dbReference>
<dbReference type="RefSeq" id="WP_345430200.1">
    <property type="nucleotide sequence ID" value="NZ_BAABHK010000002.1"/>
</dbReference>
<evidence type="ECO:0008006" key="4">
    <source>
        <dbReference type="Google" id="ProtNLM"/>
    </source>
</evidence>
<feature type="chain" id="PRO_5046296954" description="NlpC/P60 domain-containing protein" evidence="1">
    <location>
        <begin position="28"/>
        <end position="204"/>
    </location>
</feature>
<keyword evidence="1" id="KW-0732">Signal</keyword>
<gene>
    <name evidence="2" type="ORF">GCM10023196_018170</name>
</gene>
<proteinExistence type="predicted"/>
<dbReference type="EMBL" id="BAABHK010000002">
    <property type="protein sequence ID" value="GAA4623152.1"/>
    <property type="molecule type" value="Genomic_DNA"/>
</dbReference>